<accession>A0ABQ6CA64</accession>
<evidence type="ECO:0000313" key="1">
    <source>
        <dbReference type="EMBL" id="GLS16699.1"/>
    </source>
</evidence>
<evidence type="ECO:0000313" key="2">
    <source>
        <dbReference type="Proteomes" id="UP001156903"/>
    </source>
</evidence>
<dbReference type="RefSeq" id="WP_284309382.1">
    <property type="nucleotide sequence ID" value="NZ_BSPB01000074.1"/>
</dbReference>
<evidence type="ECO:0008006" key="3">
    <source>
        <dbReference type="Google" id="ProtNLM"/>
    </source>
</evidence>
<dbReference type="Gene3D" id="2.60.120.260">
    <property type="entry name" value="Galactose-binding domain-like"/>
    <property type="match status" value="1"/>
</dbReference>
<keyword evidence="2" id="KW-1185">Reference proteome</keyword>
<dbReference type="Proteomes" id="UP001156903">
    <property type="component" value="Unassembled WGS sequence"/>
</dbReference>
<comment type="caution">
    <text evidence="1">The sequence shown here is derived from an EMBL/GenBank/DDBJ whole genome shotgun (WGS) entry which is preliminary data.</text>
</comment>
<organism evidence="1 2">
    <name type="scientific">Hydrogenophaga electricum</name>
    <dbReference type="NCBI Taxonomy" id="1230953"/>
    <lineage>
        <taxon>Bacteria</taxon>
        <taxon>Pseudomonadati</taxon>
        <taxon>Pseudomonadota</taxon>
        <taxon>Betaproteobacteria</taxon>
        <taxon>Burkholderiales</taxon>
        <taxon>Comamonadaceae</taxon>
        <taxon>Hydrogenophaga</taxon>
    </lineage>
</organism>
<gene>
    <name evidence="1" type="ORF">GCM10007935_41420</name>
</gene>
<protein>
    <recommendedName>
        <fullName evidence="3">Tetratricopeptide repeat protein</fullName>
    </recommendedName>
</protein>
<sequence length="411" mass="44408">MSVSVSPQAAMGPKLLGGLALVLALWLGWQAWVRNLDEACRLNEWPYLARCATQHDAPPAAQAAALLQRLADNPGDSSAAVALAVLASEQPDGRVAGVDADAALDAALKAAPQNGAVLSLQASRALRQQQWTQALDPLIRLTQFHQSNAAASLIGQLMANAAQAPGLQQALEAAAQADGRWLARVIYQMPKDKIPVAHAMPAVAQAMAHGRLDTALGRFLIQRLKADGQWLEAYGVWQHLWNRPLALLFNGDFEQAFLPGGFDWEPGQNNAHRAGAQVMRAGRSDRGQVLQVSFTGRPMAAYVVRQDMLLTPGIYRFSGDYRVSDLRSQQGLAWVFACASGNREIARTAPMLPEGRNWQSQTLDFTVPPDCGLGVTLSLRTQAPYEATAGMRGDALFDRLRLERREGGSPP</sequence>
<reference evidence="2" key="1">
    <citation type="journal article" date="2019" name="Int. J. Syst. Evol. Microbiol.">
        <title>The Global Catalogue of Microorganisms (GCM) 10K type strain sequencing project: providing services to taxonomists for standard genome sequencing and annotation.</title>
        <authorList>
            <consortium name="The Broad Institute Genomics Platform"/>
            <consortium name="The Broad Institute Genome Sequencing Center for Infectious Disease"/>
            <person name="Wu L."/>
            <person name="Ma J."/>
        </authorList>
    </citation>
    <scope>NUCLEOTIDE SEQUENCE [LARGE SCALE GENOMIC DNA]</scope>
    <source>
        <strain evidence="2">NBRC 109341</strain>
    </source>
</reference>
<dbReference type="EMBL" id="BSPB01000074">
    <property type="protein sequence ID" value="GLS16699.1"/>
    <property type="molecule type" value="Genomic_DNA"/>
</dbReference>
<proteinExistence type="predicted"/>
<name>A0ABQ6CA64_9BURK</name>